<dbReference type="OrthoDB" id="9810814at2"/>
<dbReference type="STRING" id="168384.SAMN05660368_00347"/>
<evidence type="ECO:0000256" key="1">
    <source>
        <dbReference type="SAM" id="MobiDB-lite"/>
    </source>
</evidence>
<dbReference type="AlphaFoldDB" id="C6LEJ4"/>
<keyword evidence="3" id="KW-1185">Reference proteome</keyword>
<feature type="region of interest" description="Disordered" evidence="1">
    <location>
        <begin position="229"/>
        <end position="257"/>
    </location>
</feature>
<evidence type="ECO:0000313" key="3">
    <source>
        <dbReference type="Proteomes" id="UP000005561"/>
    </source>
</evidence>
<evidence type="ECO:0000313" key="2">
    <source>
        <dbReference type="EMBL" id="EET60977.1"/>
    </source>
</evidence>
<comment type="caution">
    <text evidence="2">The sequence shown here is derived from an EMBL/GenBank/DDBJ whole genome shotgun (WGS) entry which is preliminary data.</text>
</comment>
<dbReference type="InterPro" id="IPR045706">
    <property type="entry name" value="DUF6062"/>
</dbReference>
<organism evidence="2 3">
    <name type="scientific">Marvinbryantia formatexigens DSM 14469</name>
    <dbReference type="NCBI Taxonomy" id="478749"/>
    <lineage>
        <taxon>Bacteria</taxon>
        <taxon>Bacillati</taxon>
        <taxon>Bacillota</taxon>
        <taxon>Clostridia</taxon>
        <taxon>Lachnospirales</taxon>
        <taxon>Lachnospiraceae</taxon>
        <taxon>Marvinbryantia</taxon>
    </lineage>
</organism>
<evidence type="ECO:0008006" key="4">
    <source>
        <dbReference type="Google" id="ProtNLM"/>
    </source>
</evidence>
<reference evidence="2" key="1">
    <citation type="submission" date="2009-07" db="EMBL/GenBank/DDBJ databases">
        <authorList>
            <person name="Weinstock G."/>
            <person name="Sodergren E."/>
            <person name="Clifton S."/>
            <person name="Fulton L."/>
            <person name="Fulton B."/>
            <person name="Courtney L."/>
            <person name="Fronick C."/>
            <person name="Harrison M."/>
            <person name="Strong C."/>
            <person name="Farmer C."/>
            <person name="Delahaunty K."/>
            <person name="Markovic C."/>
            <person name="Hall O."/>
            <person name="Minx P."/>
            <person name="Tomlinson C."/>
            <person name="Mitreva M."/>
            <person name="Nelson J."/>
            <person name="Hou S."/>
            <person name="Wollam A."/>
            <person name="Pepin K.H."/>
            <person name="Johnson M."/>
            <person name="Bhonagiri V."/>
            <person name="Nash W.E."/>
            <person name="Warren W."/>
            <person name="Chinwalla A."/>
            <person name="Mardis E.R."/>
            <person name="Wilson R.K."/>
        </authorList>
    </citation>
    <scope>NUCLEOTIDE SEQUENCE [LARGE SCALE GENOMIC DNA]</scope>
    <source>
        <strain evidence="2">DSM 14469</strain>
    </source>
</reference>
<dbReference type="RefSeq" id="WP_006861837.1">
    <property type="nucleotide sequence ID" value="NZ_ACCL02000008.1"/>
</dbReference>
<gene>
    <name evidence="2" type="ORF">BRYFOR_07044</name>
</gene>
<protein>
    <recommendedName>
        <fullName evidence="4">ABC transporter substrate-binding protein</fullName>
    </recommendedName>
</protein>
<dbReference type="Pfam" id="PF19538">
    <property type="entry name" value="DUF6062"/>
    <property type="match status" value="1"/>
</dbReference>
<name>C6LEJ4_9FIRM</name>
<accession>C6LEJ4</accession>
<proteinExistence type="predicted"/>
<sequence length="257" mass="30089">MKESIYTIPLMDAFKADDECPFCFIERNLEQHAINFALGSQASYMEDDVRAQTDKVGFCRHHYKMMFDYGNRLGSALILSTHFKKLNEELSEQVKKFSPGKSSLFGRMKKSSPDTEAPKTSIGAWVAEKEAHCYVCDHIHANYGRYIDTFFELYVNSEEFRALFENSKGFCLHHFSHLVETADTRLDDKHKKTFYPTLFSLMQTNMKRLEEEVTWFTEKYDYRNKDKDWGNSRDSVQRCMQKDRGGYPADPVFTSDR</sequence>
<dbReference type="eggNOG" id="ENOG502ZBX8">
    <property type="taxonomic scope" value="Bacteria"/>
</dbReference>
<dbReference type="Proteomes" id="UP000005561">
    <property type="component" value="Unassembled WGS sequence"/>
</dbReference>
<dbReference type="EMBL" id="ACCL02000008">
    <property type="protein sequence ID" value="EET60977.1"/>
    <property type="molecule type" value="Genomic_DNA"/>
</dbReference>